<accession>A0AAN7ZQV0</accession>
<dbReference type="EMBL" id="JAVRQU010000022">
    <property type="protein sequence ID" value="KAK5691240.1"/>
    <property type="molecule type" value="Genomic_DNA"/>
</dbReference>
<protein>
    <submittedName>
        <fullName evidence="3">Uncharacterized protein</fullName>
    </submittedName>
</protein>
<evidence type="ECO:0000313" key="4">
    <source>
        <dbReference type="Proteomes" id="UP001310594"/>
    </source>
</evidence>
<evidence type="ECO:0000256" key="1">
    <source>
        <dbReference type="SAM" id="Phobius"/>
    </source>
</evidence>
<feature type="signal peptide" evidence="2">
    <location>
        <begin position="1"/>
        <end position="26"/>
    </location>
</feature>
<keyword evidence="1" id="KW-0812">Transmembrane</keyword>
<dbReference type="AlphaFoldDB" id="A0AAN7ZQV0"/>
<evidence type="ECO:0000313" key="3">
    <source>
        <dbReference type="EMBL" id="KAK5691240.1"/>
    </source>
</evidence>
<keyword evidence="1" id="KW-1133">Transmembrane helix</keyword>
<keyword evidence="1" id="KW-0472">Membrane</keyword>
<reference evidence="3" key="1">
    <citation type="submission" date="2023-08" db="EMBL/GenBank/DDBJ databases">
        <title>Black Yeasts Isolated from many extreme environments.</title>
        <authorList>
            <person name="Coleine C."/>
            <person name="Stajich J.E."/>
            <person name="Selbmann L."/>
        </authorList>
    </citation>
    <scope>NUCLEOTIDE SEQUENCE</scope>
    <source>
        <strain evidence="3">CCFEE 5810</strain>
    </source>
</reference>
<organism evidence="3 4">
    <name type="scientific">Elasticomyces elasticus</name>
    <dbReference type="NCBI Taxonomy" id="574655"/>
    <lineage>
        <taxon>Eukaryota</taxon>
        <taxon>Fungi</taxon>
        <taxon>Dikarya</taxon>
        <taxon>Ascomycota</taxon>
        <taxon>Pezizomycotina</taxon>
        <taxon>Dothideomycetes</taxon>
        <taxon>Dothideomycetidae</taxon>
        <taxon>Mycosphaerellales</taxon>
        <taxon>Teratosphaeriaceae</taxon>
        <taxon>Elasticomyces</taxon>
    </lineage>
</organism>
<gene>
    <name evidence="3" type="ORF">LTR97_011894</name>
</gene>
<keyword evidence="2" id="KW-0732">Signal</keyword>
<evidence type="ECO:0000256" key="2">
    <source>
        <dbReference type="SAM" id="SignalP"/>
    </source>
</evidence>
<feature type="chain" id="PRO_5042956620" evidence="2">
    <location>
        <begin position="27"/>
        <end position="469"/>
    </location>
</feature>
<sequence>MGFPGLATIVVALMIIDGPLLQRATTVDVVTSTKNVTLALNLSPEVPNGFSGYGQYHTLNTSSSAISVSVDWKNRAPIHLDIQPCNGTCIAKAIGPGVALSNCSSQTWEISRADVYDPNATWGLWRAYDSLHDAWRLPMMYTLLGYLAPNSPRRSEVAKLQVGLLHWDDPEDENMPNGTYVESTCYYVPAVLEYDLVVRGTEVTIPDHPDQGRVLQTANNSLSFSLDVPPDQVQPNTMDALSLYLNLFVNVNSSVLSPANPPPGQFWGLDPFPSSNTAQLAKYFDYTQVGGAIHLTDPTHDIVSALNELMFRAGVMSTNWTNLADLIDPGLSIKQTLQAEQTVTENVYRSDLRWFAGAAILEIIAVLFVLPLFWGWWTLDKVTLLSPFEVALAFDAPLLKEANSAQGVTAMVKSEMGSTQVKWGAVPDRSNFYDTDSDGTQRNGNAAYRLGIAENQSVMTPHKGMRFDM</sequence>
<comment type="caution">
    <text evidence="3">The sequence shown here is derived from an EMBL/GenBank/DDBJ whole genome shotgun (WGS) entry which is preliminary data.</text>
</comment>
<dbReference type="PANTHER" id="PTHR37576:SF2">
    <property type="entry name" value="DEFECT AT LOW TEMPERATURE PROTEIN 1"/>
    <property type="match status" value="1"/>
</dbReference>
<feature type="transmembrane region" description="Helical" evidence="1">
    <location>
        <begin position="354"/>
        <end position="377"/>
    </location>
</feature>
<dbReference type="Proteomes" id="UP001310594">
    <property type="component" value="Unassembled WGS sequence"/>
</dbReference>
<dbReference type="PANTHER" id="PTHR37576">
    <property type="entry name" value="DEFECT AT LOW TEMPERATURE PROTEIN 1"/>
    <property type="match status" value="1"/>
</dbReference>
<name>A0AAN7ZQV0_9PEZI</name>
<proteinExistence type="predicted"/>